<accession>A0A371BED0</accession>
<name>A0A371BED0_9SPHN</name>
<evidence type="ECO:0000256" key="2">
    <source>
        <dbReference type="SAM" id="Phobius"/>
    </source>
</evidence>
<organism evidence="3 4">
    <name type="scientific">Sphingorhabdus pulchriflava</name>
    <dbReference type="NCBI Taxonomy" id="2292257"/>
    <lineage>
        <taxon>Bacteria</taxon>
        <taxon>Pseudomonadati</taxon>
        <taxon>Pseudomonadota</taxon>
        <taxon>Alphaproteobacteria</taxon>
        <taxon>Sphingomonadales</taxon>
        <taxon>Sphingomonadaceae</taxon>
        <taxon>Sphingorhabdus</taxon>
    </lineage>
</organism>
<dbReference type="Proteomes" id="UP000263833">
    <property type="component" value="Unassembled WGS sequence"/>
</dbReference>
<feature type="region of interest" description="Disordered" evidence="1">
    <location>
        <begin position="99"/>
        <end position="120"/>
    </location>
</feature>
<keyword evidence="4" id="KW-1185">Reference proteome</keyword>
<reference evidence="4" key="1">
    <citation type="submission" date="2018-08" db="EMBL/GenBank/DDBJ databases">
        <authorList>
            <person name="Kim S.-J."/>
            <person name="Jung G.-Y."/>
        </authorList>
    </citation>
    <scope>NUCLEOTIDE SEQUENCE [LARGE SCALE GENOMIC DNA]</scope>
    <source>
        <strain evidence="4">GY_G</strain>
    </source>
</reference>
<proteinExistence type="predicted"/>
<evidence type="ECO:0000256" key="1">
    <source>
        <dbReference type="SAM" id="MobiDB-lite"/>
    </source>
</evidence>
<sequence>MIPFLLLVAAGIGWGLWSGKLMPKQLLPLALVIAGAVLSLRGAWLLGLPAIGVGVFWFRGMTLRLSKLRQIPSSEYELAAARWLLGVSANDDAEKIKARHKELVTKSDPERGDGDERKRKLNEARDLLLDDLKRKKD</sequence>
<dbReference type="AlphaFoldDB" id="A0A371BED0"/>
<dbReference type="SUPFAM" id="SSF46565">
    <property type="entry name" value="Chaperone J-domain"/>
    <property type="match status" value="1"/>
</dbReference>
<dbReference type="Gene3D" id="1.10.287.110">
    <property type="entry name" value="DnaJ domain"/>
    <property type="match status" value="1"/>
</dbReference>
<feature type="transmembrane region" description="Helical" evidence="2">
    <location>
        <begin position="28"/>
        <end position="58"/>
    </location>
</feature>
<comment type="caution">
    <text evidence="3">The sequence shown here is derived from an EMBL/GenBank/DDBJ whole genome shotgun (WGS) entry which is preliminary data.</text>
</comment>
<evidence type="ECO:0000313" key="4">
    <source>
        <dbReference type="Proteomes" id="UP000263833"/>
    </source>
</evidence>
<evidence type="ECO:0008006" key="5">
    <source>
        <dbReference type="Google" id="ProtNLM"/>
    </source>
</evidence>
<keyword evidence="2" id="KW-0812">Transmembrane</keyword>
<keyword evidence="2" id="KW-0472">Membrane</keyword>
<gene>
    <name evidence="3" type="ORF">DXH95_00465</name>
</gene>
<protein>
    <recommendedName>
        <fullName evidence="5">Molecular chaperone DnaJ</fullName>
    </recommendedName>
</protein>
<keyword evidence="2" id="KW-1133">Transmembrane helix</keyword>
<dbReference type="EMBL" id="QRGP01000001">
    <property type="protein sequence ID" value="RDV05966.1"/>
    <property type="molecule type" value="Genomic_DNA"/>
</dbReference>
<dbReference type="OrthoDB" id="9811070at2"/>
<dbReference type="RefSeq" id="WP_115547527.1">
    <property type="nucleotide sequence ID" value="NZ_QRGP01000001.1"/>
</dbReference>
<dbReference type="InterPro" id="IPR036869">
    <property type="entry name" value="J_dom_sf"/>
</dbReference>
<evidence type="ECO:0000313" key="3">
    <source>
        <dbReference type="EMBL" id="RDV05966.1"/>
    </source>
</evidence>